<evidence type="ECO:0000256" key="3">
    <source>
        <dbReference type="ARBA" id="ARBA00023163"/>
    </source>
</evidence>
<evidence type="ECO:0000256" key="4">
    <source>
        <dbReference type="SAM" id="MobiDB-lite"/>
    </source>
</evidence>
<dbReference type="InterPro" id="IPR035418">
    <property type="entry name" value="AraC-bd_2"/>
</dbReference>
<dbReference type="PROSITE" id="PS01124">
    <property type="entry name" value="HTH_ARAC_FAMILY_2"/>
    <property type="match status" value="1"/>
</dbReference>
<evidence type="ECO:0000313" key="6">
    <source>
        <dbReference type="EMBL" id="ODN71649.1"/>
    </source>
</evidence>
<keyword evidence="3" id="KW-0804">Transcription</keyword>
<accession>A0A1E3H5P2</accession>
<feature type="region of interest" description="Disordered" evidence="4">
    <location>
        <begin position="1"/>
        <end position="47"/>
    </location>
</feature>
<dbReference type="SMART" id="SM00342">
    <property type="entry name" value="HTH_ARAC"/>
    <property type="match status" value="1"/>
</dbReference>
<dbReference type="EMBL" id="MCRJ01000016">
    <property type="protein sequence ID" value="ODN71649.1"/>
    <property type="molecule type" value="Genomic_DNA"/>
</dbReference>
<keyword evidence="1" id="KW-0805">Transcription regulation</keyword>
<dbReference type="RefSeq" id="WP_083255517.1">
    <property type="nucleotide sequence ID" value="NZ_MCRJ01000016.1"/>
</dbReference>
<proteinExistence type="predicted"/>
<feature type="compositionally biased region" description="Basic and acidic residues" evidence="4">
    <location>
        <begin position="1"/>
        <end position="14"/>
    </location>
</feature>
<dbReference type="OrthoDB" id="7285481at2"/>
<protein>
    <submittedName>
        <fullName evidence="6">Transcriptional activator NphR</fullName>
    </submittedName>
</protein>
<keyword evidence="2" id="KW-0238">DNA-binding</keyword>
<dbReference type="AlphaFoldDB" id="A0A1E3H5P2"/>
<dbReference type="Gene3D" id="1.10.10.60">
    <property type="entry name" value="Homeodomain-like"/>
    <property type="match status" value="1"/>
</dbReference>
<dbReference type="PROSITE" id="PS00041">
    <property type="entry name" value="HTH_ARAC_FAMILY_1"/>
    <property type="match status" value="1"/>
</dbReference>
<dbReference type="Pfam" id="PF12833">
    <property type="entry name" value="HTH_18"/>
    <property type="match status" value="1"/>
</dbReference>
<dbReference type="InterPro" id="IPR050204">
    <property type="entry name" value="AraC_XylS_family_regulators"/>
</dbReference>
<dbReference type="PANTHER" id="PTHR46796:SF12">
    <property type="entry name" value="HTH-TYPE DNA-BINDING TRANSCRIPTIONAL ACTIVATOR EUTR"/>
    <property type="match status" value="1"/>
</dbReference>
<reference evidence="6 7" key="1">
    <citation type="submission" date="2016-07" db="EMBL/GenBank/DDBJ databases">
        <title>Draft Genome Sequence of Methylobrevis pamukkalensis PK2.</title>
        <authorList>
            <person name="Vasilenko O.V."/>
            <person name="Doronina N.V."/>
            <person name="Shmareva M.N."/>
            <person name="Tarlachkov S.V."/>
            <person name="Mustakhimov I."/>
            <person name="Trotsenko Y.A."/>
        </authorList>
    </citation>
    <scope>NUCLEOTIDE SEQUENCE [LARGE SCALE GENOMIC DNA]</scope>
    <source>
        <strain evidence="6 7">PK2</strain>
    </source>
</reference>
<evidence type="ECO:0000259" key="5">
    <source>
        <dbReference type="PROSITE" id="PS01124"/>
    </source>
</evidence>
<dbReference type="GO" id="GO:0003700">
    <property type="term" value="F:DNA-binding transcription factor activity"/>
    <property type="evidence" value="ECO:0007669"/>
    <property type="project" value="InterPro"/>
</dbReference>
<dbReference type="SUPFAM" id="SSF46689">
    <property type="entry name" value="Homeodomain-like"/>
    <property type="match status" value="2"/>
</dbReference>
<dbReference type="InterPro" id="IPR018062">
    <property type="entry name" value="HTH_AraC-typ_CS"/>
</dbReference>
<dbReference type="InterPro" id="IPR018060">
    <property type="entry name" value="HTH_AraC"/>
</dbReference>
<keyword evidence="7" id="KW-1185">Reference proteome</keyword>
<dbReference type="InterPro" id="IPR009057">
    <property type="entry name" value="Homeodomain-like_sf"/>
</dbReference>
<feature type="domain" description="HTH araC/xylS-type" evidence="5">
    <location>
        <begin position="262"/>
        <end position="363"/>
    </location>
</feature>
<comment type="caution">
    <text evidence="6">The sequence shown here is derived from an EMBL/GenBank/DDBJ whole genome shotgun (WGS) entry which is preliminary data.</text>
</comment>
<sequence>MREGAAEWRSDTSESSRGPGDAPAPPQSLLAGDLHLTLPPDRQDRLSTDDMDRIHAEMSRAISHHVARPEPGTRRISASKAEASLGNLGLIQISYGARMSIRAETCGPNFLVQVPLSGQASIRNGRETVDSHPGMATIIRPDVPLDFRFSADFDLLVLRLPADRLERQCEQLLDERGGGLDRRLAFSLAFPLASEGGLRWLRLLKYLRDEAVSGTSLLFRSPLAMASCEQMLMNALISLQPNNYSEALFGRPVTTVSPFYVRRAEDYMRAHAAEPLMIGDIAGAAGISVRALHRGFQEFRGTSPLAMLKSIRLQHVREDLLTAEPGRVSVTAVALKWGFGHLGHFGQDYRQRFGETPMETLRRAGSQP</sequence>
<evidence type="ECO:0000313" key="7">
    <source>
        <dbReference type="Proteomes" id="UP000094622"/>
    </source>
</evidence>
<name>A0A1E3H5P2_9HYPH</name>
<gene>
    <name evidence="6" type="primary">nphR_1</name>
    <name evidence="6" type="ORF">A6302_00986</name>
</gene>
<dbReference type="PANTHER" id="PTHR46796">
    <property type="entry name" value="HTH-TYPE TRANSCRIPTIONAL ACTIVATOR RHAS-RELATED"/>
    <property type="match status" value="1"/>
</dbReference>
<dbReference type="Pfam" id="PF14525">
    <property type="entry name" value="AraC_binding_2"/>
    <property type="match status" value="1"/>
</dbReference>
<dbReference type="Proteomes" id="UP000094622">
    <property type="component" value="Unassembled WGS sequence"/>
</dbReference>
<evidence type="ECO:0000256" key="1">
    <source>
        <dbReference type="ARBA" id="ARBA00023015"/>
    </source>
</evidence>
<organism evidence="6 7">
    <name type="scientific">Methylobrevis pamukkalensis</name>
    <dbReference type="NCBI Taxonomy" id="1439726"/>
    <lineage>
        <taxon>Bacteria</taxon>
        <taxon>Pseudomonadati</taxon>
        <taxon>Pseudomonadota</taxon>
        <taxon>Alphaproteobacteria</taxon>
        <taxon>Hyphomicrobiales</taxon>
        <taxon>Pleomorphomonadaceae</taxon>
        <taxon>Methylobrevis</taxon>
    </lineage>
</organism>
<dbReference type="GO" id="GO:0043565">
    <property type="term" value="F:sequence-specific DNA binding"/>
    <property type="evidence" value="ECO:0007669"/>
    <property type="project" value="InterPro"/>
</dbReference>
<evidence type="ECO:0000256" key="2">
    <source>
        <dbReference type="ARBA" id="ARBA00023125"/>
    </source>
</evidence>